<keyword evidence="2" id="KW-0812">Transmembrane</keyword>
<protein>
    <submittedName>
        <fullName evidence="3">Uncharacterized protein</fullName>
    </submittedName>
</protein>
<dbReference type="PANTHER" id="PTHR23242:SF9">
    <property type="entry name" value="TRANSCRIPTION FACTOR HOXA13"/>
    <property type="match status" value="1"/>
</dbReference>
<feature type="region of interest" description="Disordered" evidence="1">
    <location>
        <begin position="1"/>
        <end position="45"/>
    </location>
</feature>
<gene>
    <name evidence="3" type="ORF">BJ878DRAFT_513517</name>
</gene>
<evidence type="ECO:0000256" key="1">
    <source>
        <dbReference type="SAM" id="MobiDB-lite"/>
    </source>
</evidence>
<keyword evidence="4" id="KW-1185">Reference proteome</keyword>
<accession>A0A9P7YZT0</accession>
<evidence type="ECO:0000313" key="3">
    <source>
        <dbReference type="EMBL" id="KAG9242844.1"/>
    </source>
</evidence>
<keyword evidence="2" id="KW-1133">Transmembrane helix</keyword>
<feature type="transmembrane region" description="Helical" evidence="2">
    <location>
        <begin position="53"/>
        <end position="73"/>
    </location>
</feature>
<name>A0A9P7YZT0_9HELO</name>
<dbReference type="EMBL" id="MU254030">
    <property type="protein sequence ID" value="KAG9242844.1"/>
    <property type="molecule type" value="Genomic_DNA"/>
</dbReference>
<organism evidence="3 4">
    <name type="scientific">Calycina marina</name>
    <dbReference type="NCBI Taxonomy" id="1763456"/>
    <lineage>
        <taxon>Eukaryota</taxon>
        <taxon>Fungi</taxon>
        <taxon>Dikarya</taxon>
        <taxon>Ascomycota</taxon>
        <taxon>Pezizomycotina</taxon>
        <taxon>Leotiomycetes</taxon>
        <taxon>Helotiales</taxon>
        <taxon>Pezizellaceae</taxon>
        <taxon>Calycina</taxon>
    </lineage>
</organism>
<feature type="compositionally biased region" description="Low complexity" evidence="1">
    <location>
        <begin position="18"/>
        <end position="27"/>
    </location>
</feature>
<dbReference type="Proteomes" id="UP000887226">
    <property type="component" value="Unassembled WGS sequence"/>
</dbReference>
<dbReference type="OrthoDB" id="3260408at2759"/>
<feature type="region of interest" description="Disordered" evidence="1">
    <location>
        <begin position="324"/>
        <end position="343"/>
    </location>
</feature>
<sequence length="1356" mass="141960">MAGSNRRAKTPGAKEMDGNGNANGHAGNRNDVVPGKSNTITMPTKPKKKTKQYSLYGVIFRLMTWYSFITIFFRCPATTELLTDSSPKLCKSYFETTSTLKPHLEPYYELYAGPYVDVARPYYNTLNQKVVAPATAFGVKYGGPRVAQAQAYGQTQWEKSLQPVITQYQKVAKGKYDKTLAPHINKANKVVAPYYGIAKTNAFQTYYGHILPTYTTVQPYAIQGYGLASGFVVSTAVPYSQWAWTKGGIFLQRTVFPKLRILYGENVEPQLMRIGERLGRYRDGQKLKAAVGTVDSSSLSTFASSTYSSIASLIDSTHVTSTATTSSQVVEESAQPTPVGEKDARANAQKIVAEDLKTWQEKFSKAADVGSEELEIRVTEITNKMIQSQAQKVGKALNIQLEETVKSSFNALKSDIISLVKDSSATEAKEESLGNAIRKAGVSIKDKAQSIRAWRETFNHELNQLVGSAGKETFQIIDGIRDLGLQEVGMRWAWTDGITHKDWSKYHALKAKFDEWRLDVEQVVKQHPGIANARAAADEVENRAMDIAGEAASELIRLREIGKSKIATEDASDDFTNPVMPAVIANAGQNIMSKVSEASEAVVGTSQGTMESVVSSAQRIASSLSSSVIGAPQGSAESAVPVGISGASSIIEQASVIGTSQGTIESVASVVSSSASSLSDMASSSISSLSSSVSSSVSESASVGSVSVSSAASSGSSTASKKVWGGAEAQFVEAKQIVFEDIIEDSDEDTFSEKIQNMVSLAGDELADITRAVSEALIEPTRIDGTVATVTVLASEKYTSALSAASLALYGTEQDVIQSVTSAAVDRYVEAVAAASSIIYGTPTPATQAILNAATSAIYGTPAPAAQSIAAHVQALASSRLSEGVAAASFQYKNAKSYLSAVETKDAAKQGLSQQMQNQYYAGIGMAYARYSDFLSAASSAVIPIQTPTPAYQAALSSASASYANIVSAASVQMADILASVSSLGSAATPTTGLTDAAFSGYSAVVSDASVAYASLSSAAVEQANLGASGVSSAAIGGEIPWTESAASAASENWEALVTKASTQIYGQPTPYFITRQLLSDAKEYAESATDVVASQYTAVASLISELVAGKEPVFTESVYARFSSAYYTGAGEAVASASSYASEVYASATSVVGSVFTPPPALEAILDAASSQVNDAVESASIQFYGRQKGTYEQATESAASVYSSAASAASERIYGTQTGYAEAAQSSISDAAASAQIAISEAIYGTLTGNIESVTNVIADTLSSASSIVAENFAAASAKASSGIYGPEQGAVESAQARLSEAVVSAKLRLAEFASVAGERAANTVSKATAGVEDMASSITEAVSEATKYVKDEL</sequence>
<evidence type="ECO:0000313" key="4">
    <source>
        <dbReference type="Proteomes" id="UP000887226"/>
    </source>
</evidence>
<reference evidence="3" key="1">
    <citation type="journal article" date="2021" name="IMA Fungus">
        <title>Genomic characterization of three marine fungi, including Emericellopsis atlantica sp. nov. with signatures of a generalist lifestyle and marine biomass degradation.</title>
        <authorList>
            <person name="Hagestad O.C."/>
            <person name="Hou L."/>
            <person name="Andersen J.H."/>
            <person name="Hansen E.H."/>
            <person name="Altermark B."/>
            <person name="Li C."/>
            <person name="Kuhnert E."/>
            <person name="Cox R.J."/>
            <person name="Crous P.W."/>
            <person name="Spatafora J.W."/>
            <person name="Lail K."/>
            <person name="Amirebrahimi M."/>
            <person name="Lipzen A."/>
            <person name="Pangilinan J."/>
            <person name="Andreopoulos W."/>
            <person name="Hayes R.D."/>
            <person name="Ng V."/>
            <person name="Grigoriev I.V."/>
            <person name="Jackson S.A."/>
            <person name="Sutton T.D.S."/>
            <person name="Dobson A.D.W."/>
            <person name="Rama T."/>
        </authorList>
    </citation>
    <scope>NUCLEOTIDE SEQUENCE</scope>
    <source>
        <strain evidence="3">TRa3180A</strain>
    </source>
</reference>
<proteinExistence type="predicted"/>
<feature type="compositionally biased region" description="Low complexity" evidence="1">
    <location>
        <begin position="324"/>
        <end position="333"/>
    </location>
</feature>
<keyword evidence="2" id="KW-0472">Membrane</keyword>
<evidence type="ECO:0000256" key="2">
    <source>
        <dbReference type="SAM" id="Phobius"/>
    </source>
</evidence>
<dbReference type="PANTHER" id="PTHR23242">
    <property type="entry name" value="TRANSCRIPTION FACTOR HOXA13"/>
    <property type="match status" value="1"/>
</dbReference>
<comment type="caution">
    <text evidence="3">The sequence shown here is derived from an EMBL/GenBank/DDBJ whole genome shotgun (WGS) entry which is preliminary data.</text>
</comment>